<dbReference type="GO" id="GO:0015074">
    <property type="term" value="P:DNA integration"/>
    <property type="evidence" value="ECO:0007669"/>
    <property type="project" value="InterPro"/>
</dbReference>
<evidence type="ECO:0000313" key="3">
    <source>
        <dbReference type="EMBL" id="VVC40885.1"/>
    </source>
</evidence>
<feature type="domain" description="Integrase catalytic" evidence="2">
    <location>
        <begin position="127"/>
        <end position="291"/>
    </location>
</feature>
<dbReference type="EMBL" id="CABPRJ010001909">
    <property type="protein sequence ID" value="VVC40885.1"/>
    <property type="molecule type" value="Genomic_DNA"/>
</dbReference>
<dbReference type="Gene3D" id="3.30.420.10">
    <property type="entry name" value="Ribonuclease H-like superfamily/Ribonuclease H"/>
    <property type="match status" value="1"/>
</dbReference>
<dbReference type="SUPFAM" id="SSF53098">
    <property type="entry name" value="Ribonuclease H-like"/>
    <property type="match status" value="1"/>
</dbReference>
<evidence type="ECO:0000259" key="2">
    <source>
        <dbReference type="PROSITE" id="PS50994"/>
    </source>
</evidence>
<dbReference type="Pfam" id="PF00665">
    <property type="entry name" value="rve"/>
    <property type="match status" value="1"/>
</dbReference>
<proteinExistence type="predicted"/>
<dbReference type="GO" id="GO:0003676">
    <property type="term" value="F:nucleic acid binding"/>
    <property type="evidence" value="ECO:0007669"/>
    <property type="project" value="InterPro"/>
</dbReference>
<dbReference type="PANTHER" id="PTHR37984:SF5">
    <property type="entry name" value="PROTEIN NYNRIN-LIKE"/>
    <property type="match status" value="1"/>
</dbReference>
<dbReference type="AlphaFoldDB" id="A0A5E4NEH0"/>
<dbReference type="InterPro" id="IPR012337">
    <property type="entry name" value="RNaseH-like_sf"/>
</dbReference>
<dbReference type="PROSITE" id="PS50994">
    <property type="entry name" value="INTEGRASE"/>
    <property type="match status" value="1"/>
</dbReference>
<dbReference type="InterPro" id="IPR036397">
    <property type="entry name" value="RNaseH_sf"/>
</dbReference>
<dbReference type="OrthoDB" id="6630439at2759"/>
<keyword evidence="4" id="KW-1185">Reference proteome</keyword>
<dbReference type="EC" id="2.7.7.49" evidence="1"/>
<organism evidence="3 4">
    <name type="scientific">Cinara cedri</name>
    <dbReference type="NCBI Taxonomy" id="506608"/>
    <lineage>
        <taxon>Eukaryota</taxon>
        <taxon>Metazoa</taxon>
        <taxon>Ecdysozoa</taxon>
        <taxon>Arthropoda</taxon>
        <taxon>Hexapoda</taxon>
        <taxon>Insecta</taxon>
        <taxon>Pterygota</taxon>
        <taxon>Neoptera</taxon>
        <taxon>Paraneoptera</taxon>
        <taxon>Hemiptera</taxon>
        <taxon>Sternorrhyncha</taxon>
        <taxon>Aphidomorpha</taxon>
        <taxon>Aphidoidea</taxon>
        <taxon>Aphididae</taxon>
        <taxon>Lachninae</taxon>
        <taxon>Cinara</taxon>
    </lineage>
</organism>
<reference evidence="3 4" key="1">
    <citation type="submission" date="2019-08" db="EMBL/GenBank/DDBJ databases">
        <authorList>
            <person name="Alioto T."/>
            <person name="Alioto T."/>
            <person name="Gomez Garrido J."/>
        </authorList>
    </citation>
    <scope>NUCLEOTIDE SEQUENCE [LARGE SCALE GENOMIC DNA]</scope>
</reference>
<dbReference type="GO" id="GO:0003964">
    <property type="term" value="F:RNA-directed DNA polymerase activity"/>
    <property type="evidence" value="ECO:0007669"/>
    <property type="project" value="UniProtKB-EC"/>
</dbReference>
<name>A0A5E4NEH0_9HEMI</name>
<gene>
    <name evidence="3" type="ORF">CINCED_3A013374</name>
</gene>
<dbReference type="Proteomes" id="UP000325440">
    <property type="component" value="Unassembled WGS sequence"/>
</dbReference>
<accession>A0A5E4NEH0</accession>
<dbReference type="PANTHER" id="PTHR37984">
    <property type="entry name" value="PROTEIN CBG26694"/>
    <property type="match status" value="1"/>
</dbReference>
<sequence>MYIADTLSRVFIGDSQEVNKDSLEVAEIEIQSTLKHFPMSSIKLEEYVKETENDRDLKVIKVIQVGHAIKEVLNKIHFNHLGIQKCKLRARRAVYWPNMNKDIELKVKSCNLCAKYQCAKSKEFMKPSETPVGCWLVLGVDIFYFNDKNVLLVIDYFSKYIEIELLKKIDSEQVISKLVPMFARFGIPRILKSDGGRQFTSEQFKQFAKDFDIELVNSSPTYAQSNGMVERAIQTVKKMLSKALEDGLDWNKCVMKYRNTPISEFIPALAELLFKKKVKSLTPNVDNSKVKDSSVVKKELIKRSKKQKKWYDKTARKSEHFEVSDPVWIQIKNGNSFWSKGLIVEKGTNDRNFKVKVVNGETLLRNRRFLRHRLISNSGEENLEKENILKEGNVPVKKSERIRKTLAYLKDYK</sequence>
<evidence type="ECO:0000256" key="1">
    <source>
        <dbReference type="ARBA" id="ARBA00012493"/>
    </source>
</evidence>
<evidence type="ECO:0000313" key="4">
    <source>
        <dbReference type="Proteomes" id="UP000325440"/>
    </source>
</evidence>
<dbReference type="Pfam" id="PF17921">
    <property type="entry name" value="Integrase_H2C2"/>
    <property type="match status" value="1"/>
</dbReference>
<dbReference type="Gene3D" id="1.10.340.70">
    <property type="match status" value="1"/>
</dbReference>
<protein>
    <recommendedName>
        <fullName evidence="1">RNA-directed DNA polymerase</fullName>
        <ecNumber evidence="1">2.7.7.49</ecNumber>
    </recommendedName>
</protein>
<dbReference type="InterPro" id="IPR041588">
    <property type="entry name" value="Integrase_H2C2"/>
</dbReference>
<dbReference type="FunFam" id="3.30.420.10:FF:000063">
    <property type="entry name" value="Retrovirus-related Pol polyprotein from transposon 297-like Protein"/>
    <property type="match status" value="1"/>
</dbReference>
<dbReference type="InterPro" id="IPR050951">
    <property type="entry name" value="Retrovirus_Pol_polyprotein"/>
</dbReference>
<dbReference type="InterPro" id="IPR001584">
    <property type="entry name" value="Integrase_cat-core"/>
</dbReference>